<evidence type="ECO:0000313" key="3">
    <source>
        <dbReference type="EMBL" id="PRX58124.1"/>
    </source>
</evidence>
<organism evidence="3 4">
    <name type="scientific">Nonomuraea fuscirosea</name>
    <dbReference type="NCBI Taxonomy" id="1291556"/>
    <lineage>
        <taxon>Bacteria</taxon>
        <taxon>Bacillati</taxon>
        <taxon>Actinomycetota</taxon>
        <taxon>Actinomycetes</taxon>
        <taxon>Streptosporangiales</taxon>
        <taxon>Streptosporangiaceae</taxon>
        <taxon>Nonomuraea</taxon>
    </lineage>
</organism>
<keyword evidence="1" id="KW-0808">Transferase</keyword>
<name>A0A2T0MKI6_9ACTN</name>
<dbReference type="RefSeq" id="WP_106249655.1">
    <property type="nucleotide sequence ID" value="NZ_JBFAIL010000005.1"/>
</dbReference>
<dbReference type="Pfam" id="PF01583">
    <property type="entry name" value="APS_kinase"/>
    <property type="match status" value="1"/>
</dbReference>
<dbReference type="EMBL" id="PVNG01000024">
    <property type="protein sequence ID" value="PRX58124.1"/>
    <property type="molecule type" value="Genomic_DNA"/>
</dbReference>
<dbReference type="SUPFAM" id="SSF52540">
    <property type="entry name" value="P-loop containing nucleoside triphosphate hydrolases"/>
    <property type="match status" value="1"/>
</dbReference>
<dbReference type="Proteomes" id="UP000238312">
    <property type="component" value="Unassembled WGS sequence"/>
</dbReference>
<keyword evidence="4" id="KW-1185">Reference proteome</keyword>
<dbReference type="InterPro" id="IPR059117">
    <property type="entry name" value="APS_kinase_dom"/>
</dbReference>
<gene>
    <name evidence="3" type="ORF">B0I32_124112</name>
</gene>
<dbReference type="InterPro" id="IPR027417">
    <property type="entry name" value="P-loop_NTPase"/>
</dbReference>
<feature type="domain" description="APS kinase" evidence="2">
    <location>
        <begin position="3"/>
        <end position="128"/>
    </location>
</feature>
<accession>A0A2T0MKI6</accession>
<dbReference type="GO" id="GO:0016301">
    <property type="term" value="F:kinase activity"/>
    <property type="evidence" value="ECO:0007669"/>
    <property type="project" value="UniProtKB-KW"/>
</dbReference>
<comment type="caution">
    <text evidence="3">The sequence shown here is derived from an EMBL/GenBank/DDBJ whole genome shotgun (WGS) entry which is preliminary data.</text>
</comment>
<keyword evidence="3" id="KW-0418">Kinase</keyword>
<dbReference type="Gene3D" id="3.40.50.300">
    <property type="entry name" value="P-loop containing nucleotide triphosphate hydrolases"/>
    <property type="match status" value="1"/>
</dbReference>
<evidence type="ECO:0000256" key="1">
    <source>
        <dbReference type="ARBA" id="ARBA00022679"/>
    </source>
</evidence>
<sequence>MATALLITGTVGAGKTTVADFAGDLLIEAGVPNAVIDLDWLRRAWPAPPRDPYHGTLTLRNLRAVAANFVAAGAERLVLAGVIESRRERLAHEEALGVPLTVCRVHVDLSLVRRRLRSRHALDPKALDRHLERSGELQSILDAAGVDDYAVDGTQGTPEEVAARVLRGWQA</sequence>
<protein>
    <submittedName>
        <fullName evidence="3">Adenylylsulfate kinase-like enzyme</fullName>
    </submittedName>
</protein>
<dbReference type="AlphaFoldDB" id="A0A2T0MKI6"/>
<reference evidence="3 4" key="1">
    <citation type="submission" date="2018-03" db="EMBL/GenBank/DDBJ databases">
        <title>Genomic Encyclopedia of Type Strains, Phase III (KMG-III): the genomes of soil and plant-associated and newly described type strains.</title>
        <authorList>
            <person name="Whitman W."/>
        </authorList>
    </citation>
    <scope>NUCLEOTIDE SEQUENCE [LARGE SCALE GENOMIC DNA]</scope>
    <source>
        <strain evidence="3 4">CGMCC 4.7104</strain>
    </source>
</reference>
<proteinExistence type="predicted"/>
<evidence type="ECO:0000313" key="4">
    <source>
        <dbReference type="Proteomes" id="UP000238312"/>
    </source>
</evidence>
<dbReference type="OrthoDB" id="7889077at2"/>
<evidence type="ECO:0000259" key="2">
    <source>
        <dbReference type="Pfam" id="PF01583"/>
    </source>
</evidence>